<dbReference type="RefSeq" id="WP_272751577.1">
    <property type="nucleotide sequence ID" value="NZ_JAQQLF010000009.1"/>
</dbReference>
<evidence type="ECO:0000259" key="2">
    <source>
        <dbReference type="Pfam" id="PF02517"/>
    </source>
</evidence>
<name>A0ABT5IXD1_9NEIS</name>
<gene>
    <name evidence="3" type="ORF">PQU95_08360</name>
</gene>
<feature type="domain" description="CAAX prenyl protease 2/Lysostaphin resistance protein A-like" evidence="2">
    <location>
        <begin position="174"/>
        <end position="264"/>
    </location>
</feature>
<dbReference type="Pfam" id="PF02517">
    <property type="entry name" value="Rce1-like"/>
    <property type="match status" value="1"/>
</dbReference>
<keyword evidence="3" id="KW-0378">Hydrolase</keyword>
<feature type="transmembrane region" description="Helical" evidence="1">
    <location>
        <begin position="44"/>
        <end position="68"/>
    </location>
</feature>
<organism evidence="3 4">
    <name type="scientific">Vogesella aquatica</name>
    <dbReference type="NCBI Taxonomy" id="2984206"/>
    <lineage>
        <taxon>Bacteria</taxon>
        <taxon>Pseudomonadati</taxon>
        <taxon>Pseudomonadota</taxon>
        <taxon>Betaproteobacteria</taxon>
        <taxon>Neisseriales</taxon>
        <taxon>Chromobacteriaceae</taxon>
        <taxon>Vogesella</taxon>
    </lineage>
</organism>
<dbReference type="Proteomes" id="UP001219956">
    <property type="component" value="Unassembled WGS sequence"/>
</dbReference>
<evidence type="ECO:0000313" key="4">
    <source>
        <dbReference type="Proteomes" id="UP001219956"/>
    </source>
</evidence>
<keyword evidence="1" id="KW-1133">Transmembrane helix</keyword>
<feature type="transmembrane region" description="Helical" evidence="1">
    <location>
        <begin position="116"/>
        <end position="136"/>
    </location>
</feature>
<dbReference type="GO" id="GO:0008237">
    <property type="term" value="F:metallopeptidase activity"/>
    <property type="evidence" value="ECO:0007669"/>
    <property type="project" value="UniProtKB-KW"/>
</dbReference>
<keyword evidence="1" id="KW-0472">Membrane</keyword>
<feature type="transmembrane region" description="Helical" evidence="1">
    <location>
        <begin position="145"/>
        <end position="168"/>
    </location>
</feature>
<sequence length="275" mass="29934">MPYTVPDWPVLAAFTLLAIALLAALAGQRRLALGVAVPASAVALWAGVLAPLAGLAYGLLGLAAWLCLRWPRARWPWLLAVTLILTLALHALPGFYPPRWWQGVLADNSKSYTLYWHWDKGLAGLWLLLCLPRVALPAVAKRGHWLLACVACLFAALGLALAGGLLAWQPKWPAWWLPWLAANLLLVSLPEEALFRQGVFAAAARWPLWQRCTLSAVLFGLVHVPAGVLWALVATLAGAAYALLYAATGRLGYAILLHTGFNVLHLAWLSYPQLR</sequence>
<keyword evidence="3" id="KW-0645">Protease</keyword>
<feature type="transmembrane region" description="Helical" evidence="1">
    <location>
        <begin position="251"/>
        <end position="271"/>
    </location>
</feature>
<comment type="caution">
    <text evidence="3">The sequence shown here is derived from an EMBL/GenBank/DDBJ whole genome shotgun (WGS) entry which is preliminary data.</text>
</comment>
<proteinExistence type="predicted"/>
<dbReference type="InterPro" id="IPR003675">
    <property type="entry name" value="Rce1/LyrA-like_dom"/>
</dbReference>
<dbReference type="EMBL" id="JAQQLF010000009">
    <property type="protein sequence ID" value="MDC7717225.1"/>
    <property type="molecule type" value="Genomic_DNA"/>
</dbReference>
<keyword evidence="4" id="KW-1185">Reference proteome</keyword>
<accession>A0ABT5IXD1</accession>
<keyword evidence="1" id="KW-0812">Transmembrane</keyword>
<feature type="transmembrane region" description="Helical" evidence="1">
    <location>
        <begin position="216"/>
        <end position="245"/>
    </location>
</feature>
<evidence type="ECO:0000256" key="1">
    <source>
        <dbReference type="SAM" id="Phobius"/>
    </source>
</evidence>
<keyword evidence="3" id="KW-0482">Metalloprotease</keyword>
<evidence type="ECO:0000313" key="3">
    <source>
        <dbReference type="EMBL" id="MDC7717225.1"/>
    </source>
</evidence>
<feature type="transmembrane region" description="Helical" evidence="1">
    <location>
        <begin position="75"/>
        <end position="96"/>
    </location>
</feature>
<reference evidence="3 4" key="1">
    <citation type="submission" date="2023-01" db="EMBL/GenBank/DDBJ databases">
        <title>Novel species of the genus Vogesella isolated from rivers.</title>
        <authorList>
            <person name="Lu H."/>
        </authorList>
    </citation>
    <scope>NUCLEOTIDE SEQUENCE [LARGE SCALE GENOMIC DNA]</scope>
    <source>
        <strain evidence="3 4">DC21W</strain>
    </source>
</reference>
<protein>
    <submittedName>
        <fullName evidence="3">CPBP family intramembrane metalloprotease</fullName>
    </submittedName>
</protein>